<dbReference type="InterPro" id="IPR012902">
    <property type="entry name" value="N_methyl_site"/>
</dbReference>
<accession>A0A6S6TV82</accession>
<proteinExistence type="predicted"/>
<reference evidence="2" key="1">
    <citation type="submission" date="2020-01" db="EMBL/GenBank/DDBJ databases">
        <authorList>
            <person name="Meier V. D."/>
            <person name="Meier V D."/>
        </authorList>
    </citation>
    <scope>NUCLEOTIDE SEQUENCE</scope>
    <source>
        <strain evidence="2">HLG_WM_MAG_02</strain>
    </source>
</reference>
<dbReference type="AlphaFoldDB" id="A0A6S6TV82"/>
<evidence type="ECO:0000256" key="1">
    <source>
        <dbReference type="SAM" id="Phobius"/>
    </source>
</evidence>
<organism evidence="2">
    <name type="scientific">uncultured Sulfurovum sp</name>
    <dbReference type="NCBI Taxonomy" id="269237"/>
    <lineage>
        <taxon>Bacteria</taxon>
        <taxon>Pseudomonadati</taxon>
        <taxon>Campylobacterota</taxon>
        <taxon>Epsilonproteobacteria</taxon>
        <taxon>Campylobacterales</taxon>
        <taxon>Sulfurovaceae</taxon>
        <taxon>Sulfurovum</taxon>
        <taxon>environmental samples</taxon>
    </lineage>
</organism>
<keyword evidence="1" id="KW-1133">Transmembrane helix</keyword>
<dbReference type="NCBIfam" id="TIGR02532">
    <property type="entry name" value="IV_pilin_GFxxxE"/>
    <property type="match status" value="1"/>
</dbReference>
<sequence length="312" mass="35086">MIKKSHPAFSLIEVVFVLVILGVVASISSSIIVQVYENLITQRAMYKVTTKTELVSNQIVNRLTYRIQGTSVAKDSSKTGFVEDTDWIMLKNIPKYDNNFTTIEWIGYDNDSFSASETPGWSGVTDYSTANRFSVTTPASQLSKTANIMNNLSNGKVTMSDNSHAAAILFSQKTNYYIEDTEYNPSCMGLIDPSKTACIFRVTNNEDTNLTFVDNKPIIISERYKLAWSAYALVPIDEDPVGDGLYNLYLYYNYQPWNGERYTSGIKKRMATNISVFKFTENGGVIQFKLCASENIGQKYNISTCKEKAIIR</sequence>
<dbReference type="EMBL" id="CACVAZ010000117">
    <property type="protein sequence ID" value="CAA6818499.1"/>
    <property type="molecule type" value="Genomic_DNA"/>
</dbReference>
<dbReference type="Pfam" id="PF07963">
    <property type="entry name" value="N_methyl"/>
    <property type="match status" value="1"/>
</dbReference>
<keyword evidence="1" id="KW-0812">Transmembrane</keyword>
<evidence type="ECO:0000313" key="2">
    <source>
        <dbReference type="EMBL" id="CAA6818499.1"/>
    </source>
</evidence>
<gene>
    <name evidence="2" type="ORF">HELGO_WM5394</name>
</gene>
<name>A0A6S6TV82_9BACT</name>
<protein>
    <recommendedName>
        <fullName evidence="3">Type II secretion system protein</fullName>
    </recommendedName>
</protein>
<evidence type="ECO:0008006" key="3">
    <source>
        <dbReference type="Google" id="ProtNLM"/>
    </source>
</evidence>
<keyword evidence="1" id="KW-0472">Membrane</keyword>
<feature type="transmembrane region" description="Helical" evidence="1">
    <location>
        <begin position="12"/>
        <end position="36"/>
    </location>
</feature>